<dbReference type="GO" id="GO:0008932">
    <property type="term" value="F:lytic endotransglycosylase activity"/>
    <property type="evidence" value="ECO:0007669"/>
    <property type="project" value="UniProtKB-UniRule"/>
</dbReference>
<keyword evidence="1 7" id="KW-1003">Cell membrane</keyword>
<feature type="site" description="Important for catalytic activity" evidence="7">
    <location>
        <position position="273"/>
    </location>
</feature>
<evidence type="ECO:0000256" key="6">
    <source>
        <dbReference type="ARBA" id="ARBA00023316"/>
    </source>
</evidence>
<dbReference type="Proteomes" id="UP000014809">
    <property type="component" value="Chromosome"/>
</dbReference>
<evidence type="ECO:0000313" key="8">
    <source>
        <dbReference type="EMBL" id="AGP30847.1"/>
    </source>
</evidence>
<gene>
    <name evidence="7" type="primary">mltG</name>
    <name evidence="8" type="ORF">A606_06000</name>
</gene>
<dbReference type="GO" id="GO:0009252">
    <property type="term" value="P:peptidoglycan biosynthetic process"/>
    <property type="evidence" value="ECO:0007669"/>
    <property type="project" value="UniProtKB-UniRule"/>
</dbReference>
<dbReference type="KEGG" id="cter:A606_06000"/>
<evidence type="ECO:0000256" key="4">
    <source>
        <dbReference type="ARBA" id="ARBA00023136"/>
    </source>
</evidence>
<dbReference type="OrthoDB" id="9814591at2"/>
<dbReference type="eggNOG" id="COG1559">
    <property type="taxonomic scope" value="Bacteria"/>
</dbReference>
<comment type="similarity">
    <text evidence="7">Belongs to the transglycosylase MltG family.</text>
</comment>
<dbReference type="NCBIfam" id="TIGR00247">
    <property type="entry name" value="endolytic transglycosylase MltG"/>
    <property type="match status" value="1"/>
</dbReference>
<evidence type="ECO:0000313" key="9">
    <source>
        <dbReference type="Proteomes" id="UP000014809"/>
    </source>
</evidence>
<comment type="subcellular location">
    <subcellularLocation>
        <location evidence="7">Cell membrane</location>
        <topology evidence="7">Single-pass membrane protein</topology>
    </subcellularLocation>
</comment>
<dbReference type="Pfam" id="PF02618">
    <property type="entry name" value="YceG"/>
    <property type="match status" value="1"/>
</dbReference>
<dbReference type="InterPro" id="IPR003770">
    <property type="entry name" value="MLTG-like"/>
</dbReference>
<dbReference type="PANTHER" id="PTHR30518">
    <property type="entry name" value="ENDOLYTIC MUREIN TRANSGLYCOSYLASE"/>
    <property type="match status" value="1"/>
</dbReference>
<comment type="function">
    <text evidence="7">Functions as a peptidoglycan terminase that cleaves nascent peptidoglycan strands endolytically to terminate their elongation.</text>
</comment>
<dbReference type="AlphaFoldDB" id="S4XCJ4"/>
<keyword evidence="2 7" id="KW-0812">Transmembrane</keyword>
<dbReference type="HAMAP" id="MF_02065">
    <property type="entry name" value="MltG"/>
    <property type="match status" value="1"/>
</dbReference>
<keyword evidence="9" id="KW-1185">Reference proteome</keyword>
<keyword evidence="6 7" id="KW-0961">Cell wall biogenesis/degradation</keyword>
<dbReference type="RefSeq" id="WP_020441208.1">
    <property type="nucleotide sequence ID" value="NC_021663.1"/>
</dbReference>
<dbReference type="GO" id="GO:0071555">
    <property type="term" value="P:cell wall organization"/>
    <property type="evidence" value="ECO:0007669"/>
    <property type="project" value="UniProtKB-KW"/>
</dbReference>
<dbReference type="EC" id="4.2.2.29" evidence="7"/>
<keyword evidence="5 7" id="KW-0456">Lyase</keyword>
<sequence length="394" mass="42234">MSGKPSTEPTYRRRRQWSIAVGAALVVLLVFVVVYVYWQREIVGTRDYAGEGNGEVVLVRVEDGDTVSGLVPQLLEDNVVGSRSAIISAAEDAERLGQFNDLQAGYYALQQKMSAASALAALTDETRRLGVIDIPTGTALDDTVVVSGDPRIGILSMIASNSCREGLTDGLDSCVTVDQLHEAIATTDPVDLGVPDWAVTEVAALGADGRRIEGLISPGVHLFDPTAEPVEIIRQLLIASAEEYEGTGLVEMADNVGLTPYQVLTAASLVEREAPAGDFDKVARVILNRLAAGQMLQFDSTVNYDLDAQEVATTDEDRARETPWNTYAKEGLPDSPIASPGVEALQAVERPADGDWLYFVTIDQDGTTVFSSDYESHEVATAEAQANGVLDSDR</sequence>
<evidence type="ECO:0000256" key="1">
    <source>
        <dbReference type="ARBA" id="ARBA00022475"/>
    </source>
</evidence>
<dbReference type="STRING" id="1200352.A606_06000"/>
<feature type="transmembrane region" description="Helical" evidence="7">
    <location>
        <begin position="20"/>
        <end position="38"/>
    </location>
</feature>
<dbReference type="PATRIC" id="fig|1200352.3.peg.1217"/>
<reference evidence="8 9" key="1">
    <citation type="submission" date="2012-06" db="EMBL/GenBank/DDBJ databases">
        <title>Complete genome sequence of Corynebacterium terpenotabidum Y-11 (=DSM 44721).</title>
        <authorList>
            <person name="Ruckert C."/>
            <person name="Albersmeier A."/>
            <person name="Al-Dilaimi A."/>
            <person name="Szczepanowski R."/>
            <person name="Kalinowski J."/>
        </authorList>
    </citation>
    <scope>NUCLEOTIDE SEQUENCE [LARGE SCALE GENOMIC DNA]</scope>
    <source>
        <strain evidence="8 9">Y-11</strain>
    </source>
</reference>
<dbReference type="EMBL" id="CP003696">
    <property type="protein sequence ID" value="AGP30847.1"/>
    <property type="molecule type" value="Genomic_DNA"/>
</dbReference>
<evidence type="ECO:0000256" key="3">
    <source>
        <dbReference type="ARBA" id="ARBA00022989"/>
    </source>
</evidence>
<name>S4XCJ4_9CORY</name>
<dbReference type="GO" id="GO:0005886">
    <property type="term" value="C:plasma membrane"/>
    <property type="evidence" value="ECO:0007669"/>
    <property type="project" value="UniProtKB-SubCell"/>
</dbReference>
<dbReference type="HOGENOM" id="CLU_025574_4_1_11"/>
<organism evidence="8 9">
    <name type="scientific">Corynebacterium terpenotabidum Y-11</name>
    <dbReference type="NCBI Taxonomy" id="1200352"/>
    <lineage>
        <taxon>Bacteria</taxon>
        <taxon>Bacillati</taxon>
        <taxon>Actinomycetota</taxon>
        <taxon>Actinomycetes</taxon>
        <taxon>Mycobacteriales</taxon>
        <taxon>Corynebacteriaceae</taxon>
        <taxon>Corynebacterium</taxon>
    </lineage>
</organism>
<keyword evidence="4 7" id="KW-0472">Membrane</keyword>
<evidence type="ECO:0000256" key="7">
    <source>
        <dbReference type="HAMAP-Rule" id="MF_02065"/>
    </source>
</evidence>
<comment type="catalytic activity">
    <reaction evidence="7">
        <text>a peptidoglycan chain = a peptidoglycan chain with N-acetyl-1,6-anhydromuramyl-[peptide] at the reducing end + a peptidoglycan chain with N-acetylglucosamine at the non-reducing end.</text>
        <dbReference type="EC" id="4.2.2.29"/>
    </reaction>
</comment>
<protein>
    <recommendedName>
        <fullName evidence="7">Endolytic murein transglycosylase</fullName>
        <ecNumber evidence="7">4.2.2.29</ecNumber>
    </recommendedName>
    <alternativeName>
        <fullName evidence="7">Peptidoglycan lytic transglycosylase</fullName>
    </alternativeName>
    <alternativeName>
        <fullName evidence="7">Peptidoglycan polymerization terminase</fullName>
    </alternativeName>
</protein>
<evidence type="ECO:0000256" key="2">
    <source>
        <dbReference type="ARBA" id="ARBA00022692"/>
    </source>
</evidence>
<evidence type="ECO:0000256" key="5">
    <source>
        <dbReference type="ARBA" id="ARBA00023239"/>
    </source>
</evidence>
<accession>S4XCJ4</accession>
<proteinExistence type="inferred from homology"/>
<keyword evidence="3 7" id="KW-1133">Transmembrane helix</keyword>
<dbReference type="PANTHER" id="PTHR30518:SF2">
    <property type="entry name" value="ENDOLYTIC MUREIN TRANSGLYCOSYLASE"/>
    <property type="match status" value="1"/>
</dbReference>